<reference evidence="2" key="1">
    <citation type="journal article" date="2020" name="Nature">
        <title>Giant virus diversity and host interactions through global metagenomics.</title>
        <authorList>
            <person name="Schulz F."/>
            <person name="Roux S."/>
            <person name="Paez-Espino D."/>
            <person name="Jungbluth S."/>
            <person name="Walsh D.A."/>
            <person name="Denef V.J."/>
            <person name="McMahon K.D."/>
            <person name="Konstantinidis K.T."/>
            <person name="Eloe-Fadrosh E.A."/>
            <person name="Kyrpides N.C."/>
            <person name="Woyke T."/>
        </authorList>
    </citation>
    <scope>NUCLEOTIDE SEQUENCE</scope>
    <source>
        <strain evidence="2">GVMAG-S-ERX555965-48</strain>
    </source>
</reference>
<sequence length="34" mass="4232">MPKKQTKRNGIRKSKRQNYKKRKYTRRNKHKGGM</sequence>
<feature type="region of interest" description="Disordered" evidence="1">
    <location>
        <begin position="1"/>
        <end position="34"/>
    </location>
</feature>
<dbReference type="AlphaFoldDB" id="A0A6C0AXX6"/>
<protein>
    <submittedName>
        <fullName evidence="2">Uncharacterized protein</fullName>
    </submittedName>
</protein>
<evidence type="ECO:0000256" key="1">
    <source>
        <dbReference type="SAM" id="MobiDB-lite"/>
    </source>
</evidence>
<name>A0A6C0AXX6_9ZZZZ</name>
<accession>A0A6C0AXX6</accession>
<dbReference type="EMBL" id="MN738781">
    <property type="protein sequence ID" value="QHS84333.1"/>
    <property type="molecule type" value="Genomic_DNA"/>
</dbReference>
<organism evidence="2">
    <name type="scientific">viral metagenome</name>
    <dbReference type="NCBI Taxonomy" id="1070528"/>
    <lineage>
        <taxon>unclassified sequences</taxon>
        <taxon>metagenomes</taxon>
        <taxon>organismal metagenomes</taxon>
    </lineage>
</organism>
<proteinExistence type="predicted"/>
<evidence type="ECO:0000313" key="2">
    <source>
        <dbReference type="EMBL" id="QHS84333.1"/>
    </source>
</evidence>